<keyword evidence="1" id="KW-0489">Methyltransferase</keyword>
<comment type="caution">
    <text evidence="9">The sequence shown here is derived from an EMBL/GenBank/DDBJ whole genome shotgun (WGS) entry which is preliminary data.</text>
</comment>
<dbReference type="Gene3D" id="6.10.140.2220">
    <property type="match status" value="1"/>
</dbReference>
<dbReference type="InterPro" id="IPR029063">
    <property type="entry name" value="SAM-dependent_MTases_sf"/>
</dbReference>
<dbReference type="Gene3D" id="3.40.50.150">
    <property type="entry name" value="Vaccinia Virus protein VP39"/>
    <property type="match status" value="1"/>
</dbReference>
<dbReference type="SUPFAM" id="SSF51735">
    <property type="entry name" value="NAD(P)-binding Rossmann-fold domains"/>
    <property type="match status" value="1"/>
</dbReference>
<name>A0A409WE22_9AGAR</name>
<dbReference type="PROSITE" id="PS01360">
    <property type="entry name" value="ZF_MYND_1"/>
    <property type="match status" value="1"/>
</dbReference>
<keyword evidence="5" id="KW-0862">Zinc</keyword>
<dbReference type="SUPFAM" id="SSF144232">
    <property type="entry name" value="HIT/MYND zinc finger-like"/>
    <property type="match status" value="1"/>
</dbReference>
<evidence type="ECO:0000256" key="6">
    <source>
        <dbReference type="PROSITE-ProRule" id="PRU00134"/>
    </source>
</evidence>
<dbReference type="PROSITE" id="PS50865">
    <property type="entry name" value="ZF_MYND_2"/>
    <property type="match status" value="1"/>
</dbReference>
<dbReference type="InterPro" id="IPR002893">
    <property type="entry name" value="Znf_MYND"/>
</dbReference>
<dbReference type="GO" id="GO:0008270">
    <property type="term" value="F:zinc ion binding"/>
    <property type="evidence" value="ECO:0007669"/>
    <property type="project" value="UniProtKB-KW"/>
</dbReference>
<dbReference type="Gene3D" id="3.40.50.720">
    <property type="entry name" value="NAD(P)-binding Rossmann-like Domain"/>
    <property type="match status" value="1"/>
</dbReference>
<keyword evidence="3" id="KW-0479">Metal-binding</keyword>
<reference evidence="9 10" key="1">
    <citation type="journal article" date="2018" name="Evol. Lett.">
        <title>Horizontal gene cluster transfer increased hallucinogenic mushroom diversity.</title>
        <authorList>
            <person name="Reynolds H.T."/>
            <person name="Vijayakumar V."/>
            <person name="Gluck-Thaler E."/>
            <person name="Korotkin H.B."/>
            <person name="Matheny P.B."/>
            <person name="Slot J.C."/>
        </authorList>
    </citation>
    <scope>NUCLEOTIDE SEQUENCE [LARGE SCALE GENOMIC DNA]</scope>
    <source>
        <strain evidence="9 10">SRW20</strain>
    </source>
</reference>
<keyword evidence="4 6" id="KW-0863">Zinc-finger</keyword>
<feature type="compositionally biased region" description="Polar residues" evidence="7">
    <location>
        <begin position="1223"/>
        <end position="1235"/>
    </location>
</feature>
<evidence type="ECO:0000256" key="1">
    <source>
        <dbReference type="ARBA" id="ARBA00022603"/>
    </source>
</evidence>
<evidence type="ECO:0000256" key="2">
    <source>
        <dbReference type="ARBA" id="ARBA00022679"/>
    </source>
</evidence>
<feature type="compositionally biased region" description="Basic and acidic residues" evidence="7">
    <location>
        <begin position="1251"/>
        <end position="1260"/>
    </location>
</feature>
<dbReference type="InParanoid" id="A0A409WE22"/>
<dbReference type="GO" id="GO:0008168">
    <property type="term" value="F:methyltransferase activity"/>
    <property type="evidence" value="ECO:0007669"/>
    <property type="project" value="UniProtKB-KW"/>
</dbReference>
<keyword evidence="2" id="KW-0808">Transferase</keyword>
<dbReference type="OrthoDB" id="514248at2759"/>
<accession>A0A409WE22</accession>
<evidence type="ECO:0000256" key="4">
    <source>
        <dbReference type="ARBA" id="ARBA00022771"/>
    </source>
</evidence>
<sequence length="1677" mass="186078">MGTSRIPNAAPNNPGCRLYSPLNARRVEPSLSPMASNDLEFEISEDLSQLTCQKKDWPLHKAICKENSSNVHKILTSFMANPFLVAFLQVAFASQFNLAEDSEVLKFINKPFIARCEVSLHPTDKAFMLKLATGTISKEELEKGCEGMLQLKSFTPLNFEKDGTKAVRALRLEIWKEAKRRVVEDGEPYTPVALVDFVLRGGEVGIPFAVEISEDSGAAMLAGRGITYHDVRAGHEFTTKIQPDVEMCLDAINFHIYLDKKDQLRLRSHLNKKDIEQLRTSNERSGYSYLIANNVPRPPSKKTMASDTGTRRPLREVSVFEAIHPDIEPTFREIATPKDEVRKGRSKIPGGCSYCAKVAQNGQELRRCSRCKMIWYCSQDCQKKDWAVHKPICKETGSSIQKIVTSFMANPLLVFFVQVALILEFKLIDTVTAANFIDTPFIALCDVNIEPADMMYMMNRNVDQLSQKQIDHGCEGMLQLKKFTAQNADEGVDKLRMEIWKNARRNAAKNGHPHACIGLVDFVLKGSEQRMPFAVEIMCQKTDWPIHKPICKENSSNIHKLLTSFMANPLLVYYLQVAFVIQFNLTDNAQAAKFIDKPFIARCQVRIDPVDMAFMFMLRMDRFSKEQLEKGTEGMLQLKTFVPLDMDEDGKGAGDALRMEIWKDAKRKAAANGLPHAPIGLVEFVLWGREQGMPFAVGISEDSVNRVLSGEGFEYASAVFDGPTKVELDVEACLDLQGYKHAYPRRQEESVAPAYSPEQERHRQALRTRSVVLIHEPTSERSTIDFKDEEAQRTLDLYQSRRLTEAIMRRDLGVVLSIPEGRLCPPVPNRYSPSQRAKFRIVTYRWIPGRMNYVLWIQDIVYAHGDVLGGQTGSNQRKIRGLDIGTGSTAIYPLLACKLNPNWEMVGTELDDFSYETALKNVEFNNLQLSIQILKAFNDRPILSPLEEQTFDFCMCNPPFYASKEEIERSAKGKELPSNAVCTGADIEMIYPPGGEEAFVGRMVEESKQFGVRCKWYTSMLGKMSSVKTIVEMLKERSITHYAITEFVQGQTRRWAVGWSYSDERLPDTTARIVNINPKHPLYVLMPPRTTLVQTFRLQGPSSDVGEVVKVVNRVLDALAGMSVSVSLVHASSLPSGPAAPTAIGGSEYAGAVVDAGEPDAPELSDPDGSAESVVTMASTCTPSMNAAPQLPSGAATVWVVEATENSWSRSARRKNKSRESQKNQTTQVMASTSELEPMRSVKMSRSRQHQQREQEEEQKQANPEVVVKPALTCSILARVVEVSGFDSSAVGGGLGRAASGGPHAHDVDSADGSDGDGDGAISTARAGRTLELEFQWIYGSDRGLFESFAGHIGRKRLHMAATGGKKLVWLITGASSGLGRELAVQALARSERVIATTRARSFSKLNALKAQGADILQLDVTSPLESLRETAEKAVAIHGGIDVLVNNAGASLRAFCDMHVLVPLRRQHLKKLTTNSSEHERSADLAQAYGYPFVQSTNFFGAMNVARAFLPYMRKRRTGTVVWISSWYGWTGPPYAGNYVGTKWALRGISQSLNHEISPLGLRSLAVELGHFRTPILEPDRRVHKGTEIADYEGVVNSMEGMIQAYNGNQPGDPVKGVRAIIDVVRGEGVAEGKAFPSDLLLGSDCYNDVLDLTKKNLDLLDEWKDVACGADFASK</sequence>
<proteinExistence type="predicted"/>
<protein>
    <recommendedName>
        <fullName evidence="8">MYND-type domain-containing protein</fullName>
    </recommendedName>
</protein>
<dbReference type="Pfam" id="PF05971">
    <property type="entry name" value="Methyltransf_10"/>
    <property type="match status" value="1"/>
</dbReference>
<dbReference type="InterPro" id="IPR010286">
    <property type="entry name" value="METTL16/RlmF"/>
</dbReference>
<dbReference type="PANTHER" id="PTHR13393">
    <property type="entry name" value="SAM-DEPENDENT METHYLTRANSFERASE"/>
    <property type="match status" value="1"/>
</dbReference>
<dbReference type="PRINTS" id="PR00081">
    <property type="entry name" value="GDHRDH"/>
</dbReference>
<evidence type="ECO:0000313" key="9">
    <source>
        <dbReference type="EMBL" id="PPQ76726.1"/>
    </source>
</evidence>
<feature type="region of interest" description="Disordered" evidence="7">
    <location>
        <begin position="1297"/>
        <end position="1323"/>
    </location>
</feature>
<dbReference type="Pfam" id="PF00106">
    <property type="entry name" value="adh_short"/>
    <property type="match status" value="1"/>
</dbReference>
<evidence type="ECO:0000256" key="7">
    <source>
        <dbReference type="SAM" id="MobiDB-lite"/>
    </source>
</evidence>
<dbReference type="EMBL" id="NHYE01005127">
    <property type="protein sequence ID" value="PPQ76726.1"/>
    <property type="molecule type" value="Genomic_DNA"/>
</dbReference>
<evidence type="ECO:0000313" key="10">
    <source>
        <dbReference type="Proteomes" id="UP000284706"/>
    </source>
</evidence>
<dbReference type="GO" id="GO:0070475">
    <property type="term" value="P:rRNA base methylation"/>
    <property type="evidence" value="ECO:0007669"/>
    <property type="project" value="TreeGrafter"/>
</dbReference>
<dbReference type="InterPro" id="IPR002347">
    <property type="entry name" value="SDR_fam"/>
</dbReference>
<evidence type="ECO:0000256" key="3">
    <source>
        <dbReference type="ARBA" id="ARBA00022723"/>
    </source>
</evidence>
<dbReference type="InterPro" id="IPR058518">
    <property type="entry name" value="DUF8205"/>
</dbReference>
<dbReference type="Pfam" id="PF01753">
    <property type="entry name" value="zf-MYND"/>
    <property type="match status" value="1"/>
</dbReference>
<gene>
    <name evidence="9" type="ORF">CVT26_004434</name>
</gene>
<evidence type="ECO:0000256" key="5">
    <source>
        <dbReference type="ARBA" id="ARBA00022833"/>
    </source>
</evidence>
<feature type="domain" description="MYND-type" evidence="8">
    <location>
        <begin position="352"/>
        <end position="393"/>
    </location>
</feature>
<feature type="region of interest" description="Disordered" evidence="7">
    <location>
        <begin position="1206"/>
        <end position="1264"/>
    </location>
</feature>
<keyword evidence="10" id="KW-1185">Reference proteome</keyword>
<evidence type="ECO:0000259" key="8">
    <source>
        <dbReference type="PROSITE" id="PS50865"/>
    </source>
</evidence>
<dbReference type="SUPFAM" id="SSF53335">
    <property type="entry name" value="S-adenosyl-L-methionine-dependent methyltransferases"/>
    <property type="match status" value="1"/>
</dbReference>
<organism evidence="9 10">
    <name type="scientific">Gymnopilus dilepis</name>
    <dbReference type="NCBI Taxonomy" id="231916"/>
    <lineage>
        <taxon>Eukaryota</taxon>
        <taxon>Fungi</taxon>
        <taxon>Dikarya</taxon>
        <taxon>Basidiomycota</taxon>
        <taxon>Agaricomycotina</taxon>
        <taxon>Agaricomycetes</taxon>
        <taxon>Agaricomycetidae</taxon>
        <taxon>Agaricales</taxon>
        <taxon>Agaricineae</taxon>
        <taxon>Hymenogastraceae</taxon>
        <taxon>Gymnopilus</taxon>
    </lineage>
</organism>
<dbReference type="Proteomes" id="UP000284706">
    <property type="component" value="Unassembled WGS sequence"/>
</dbReference>
<dbReference type="PANTHER" id="PTHR13393:SF0">
    <property type="entry name" value="RNA N6-ADENOSINE-METHYLTRANSFERASE METTL16"/>
    <property type="match status" value="1"/>
</dbReference>
<dbReference type="CDD" id="cd02440">
    <property type="entry name" value="AdoMet_MTases"/>
    <property type="match status" value="1"/>
</dbReference>
<dbReference type="InterPro" id="IPR036291">
    <property type="entry name" value="NAD(P)-bd_dom_sf"/>
</dbReference>
<dbReference type="Pfam" id="PF26632">
    <property type="entry name" value="DUF8205"/>
    <property type="match status" value="3"/>
</dbReference>